<dbReference type="AlphaFoldDB" id="A0A2S9XWS9"/>
<dbReference type="EMBL" id="PVNL01000130">
    <property type="protein sequence ID" value="PRP97294.1"/>
    <property type="molecule type" value="Genomic_DNA"/>
</dbReference>
<gene>
    <name evidence="2" type="ORF">ENSA7_66440</name>
</gene>
<evidence type="ECO:0000313" key="3">
    <source>
        <dbReference type="Proteomes" id="UP000238823"/>
    </source>
</evidence>
<organism evidence="2 3">
    <name type="scientific">Enhygromyxa salina</name>
    <dbReference type="NCBI Taxonomy" id="215803"/>
    <lineage>
        <taxon>Bacteria</taxon>
        <taxon>Pseudomonadati</taxon>
        <taxon>Myxococcota</taxon>
        <taxon>Polyangia</taxon>
        <taxon>Nannocystales</taxon>
        <taxon>Nannocystaceae</taxon>
        <taxon>Enhygromyxa</taxon>
    </lineage>
</organism>
<dbReference type="RefSeq" id="WP_106093468.1">
    <property type="nucleotide sequence ID" value="NZ_PVNL01000130.1"/>
</dbReference>
<evidence type="ECO:0000256" key="1">
    <source>
        <dbReference type="SAM" id="MobiDB-lite"/>
    </source>
</evidence>
<dbReference type="Proteomes" id="UP000238823">
    <property type="component" value="Unassembled WGS sequence"/>
</dbReference>
<proteinExistence type="predicted"/>
<sequence length="273" mass="30627">MLRKRKPEAGSLDLEQAAAILSVAIDTITQAYVDRHLETTASSPAEEAELDRVVDLLWVAFYERIGHWEVFERDGIKRLAGIQKPNEFDYEAAAEQAKLVSIIRARLFGATGVEFTRLAYLEQNEHMLTLWKVIEQENAGEALSGWVGAEFYEALQDSQAHYEAMTERRAARERGSSVNLRELGLDLQRSIQNYLIALLAMIRDDDPKKVAMIRAALRPIDSVGEQLERERGKSPSGEPQQPTDESEQVDVSELIAEEEAVNAEIGLESSDDL</sequence>
<feature type="region of interest" description="Disordered" evidence="1">
    <location>
        <begin position="224"/>
        <end position="273"/>
    </location>
</feature>
<accession>A0A2S9XWS9</accession>
<evidence type="ECO:0000313" key="2">
    <source>
        <dbReference type="EMBL" id="PRP97294.1"/>
    </source>
</evidence>
<feature type="compositionally biased region" description="Acidic residues" evidence="1">
    <location>
        <begin position="244"/>
        <end position="261"/>
    </location>
</feature>
<reference evidence="2 3" key="1">
    <citation type="submission" date="2018-03" db="EMBL/GenBank/DDBJ databases">
        <title>Draft Genome Sequences of the Obligatory Marine Myxobacteria Enhygromyxa salina SWB007.</title>
        <authorList>
            <person name="Poehlein A."/>
            <person name="Moghaddam J.A."/>
            <person name="Harms H."/>
            <person name="Alanjari M."/>
            <person name="Koenig G.M."/>
            <person name="Daniel R."/>
            <person name="Schaeberle T.F."/>
        </authorList>
    </citation>
    <scope>NUCLEOTIDE SEQUENCE [LARGE SCALE GENOMIC DNA]</scope>
    <source>
        <strain evidence="2 3">SWB007</strain>
    </source>
</reference>
<protein>
    <submittedName>
        <fullName evidence="2">Uncharacterized protein</fullName>
    </submittedName>
</protein>
<name>A0A2S9XWS9_9BACT</name>
<comment type="caution">
    <text evidence="2">The sequence shown here is derived from an EMBL/GenBank/DDBJ whole genome shotgun (WGS) entry which is preliminary data.</text>
</comment>